<dbReference type="Proteomes" id="UP000199705">
    <property type="component" value="Unassembled WGS sequence"/>
</dbReference>
<keyword evidence="2" id="KW-0808">Transferase</keyword>
<accession>A0A1G8CUN3</accession>
<gene>
    <name evidence="2" type="ORF">SAMN05192573_11045</name>
</gene>
<keyword evidence="2" id="KW-0418">Kinase</keyword>
<dbReference type="STRING" id="551996.SAMN05192573_11045"/>
<sequence>MDTKPITDFLNRIAGLSAGFIQEVVRDVKQEFYKHHQIIQAQGQPEYRLWYLNSGFARSYFYDDEGQEHTIRFWNEGEVIFSYAGFWSMPAMEYIEILESSELNPFEYEQLKRLLDKYPDTRVLVQFAIQQYLQKEQERHLLCSLPPEKRYLKLRQENPHIFKKAPLRMIASYLHMSRVSLSRIINRRRR</sequence>
<dbReference type="Gene3D" id="2.60.120.10">
    <property type="entry name" value="Jelly Rolls"/>
    <property type="match status" value="1"/>
</dbReference>
<reference evidence="3" key="1">
    <citation type="submission" date="2016-10" db="EMBL/GenBank/DDBJ databases">
        <authorList>
            <person name="Varghese N."/>
            <person name="Submissions S."/>
        </authorList>
    </citation>
    <scope>NUCLEOTIDE SEQUENCE [LARGE SCALE GENOMIC DNA]</scope>
    <source>
        <strain evidence="3">Gh-67</strain>
    </source>
</reference>
<dbReference type="InterPro" id="IPR018490">
    <property type="entry name" value="cNMP-bd_dom_sf"/>
</dbReference>
<dbReference type="InterPro" id="IPR000595">
    <property type="entry name" value="cNMP-bd_dom"/>
</dbReference>
<organism evidence="2 3">
    <name type="scientific">Mucilaginibacter gossypii</name>
    <dbReference type="NCBI Taxonomy" id="551996"/>
    <lineage>
        <taxon>Bacteria</taxon>
        <taxon>Pseudomonadati</taxon>
        <taxon>Bacteroidota</taxon>
        <taxon>Sphingobacteriia</taxon>
        <taxon>Sphingobacteriales</taxon>
        <taxon>Sphingobacteriaceae</taxon>
        <taxon>Mucilaginibacter</taxon>
    </lineage>
</organism>
<evidence type="ECO:0000259" key="1">
    <source>
        <dbReference type="PROSITE" id="PS50042"/>
    </source>
</evidence>
<dbReference type="InterPro" id="IPR014710">
    <property type="entry name" value="RmlC-like_jellyroll"/>
</dbReference>
<dbReference type="EMBL" id="FNCG01000010">
    <property type="protein sequence ID" value="SDH49202.1"/>
    <property type="molecule type" value="Genomic_DNA"/>
</dbReference>
<dbReference type="CDD" id="cd00038">
    <property type="entry name" value="CAP_ED"/>
    <property type="match status" value="1"/>
</dbReference>
<name>A0A1G8CUN3_9SPHI</name>
<dbReference type="SUPFAM" id="SSF51206">
    <property type="entry name" value="cAMP-binding domain-like"/>
    <property type="match status" value="1"/>
</dbReference>
<dbReference type="PROSITE" id="PS50042">
    <property type="entry name" value="CNMP_BINDING_3"/>
    <property type="match status" value="1"/>
</dbReference>
<proteinExistence type="predicted"/>
<evidence type="ECO:0000313" key="2">
    <source>
        <dbReference type="EMBL" id="SDH49202.1"/>
    </source>
</evidence>
<protein>
    <submittedName>
        <fullName evidence="2">cAMP-binding domain of CRP or a regulatory subunit of cAMP-dependent protein kinases</fullName>
    </submittedName>
</protein>
<dbReference type="AlphaFoldDB" id="A0A1G8CUN3"/>
<dbReference type="RefSeq" id="WP_091170477.1">
    <property type="nucleotide sequence ID" value="NZ_FNCG01000010.1"/>
</dbReference>
<feature type="domain" description="Cyclic nucleotide-binding" evidence="1">
    <location>
        <begin position="12"/>
        <end position="115"/>
    </location>
</feature>
<dbReference type="Pfam" id="PF00027">
    <property type="entry name" value="cNMP_binding"/>
    <property type="match status" value="1"/>
</dbReference>
<keyword evidence="3" id="KW-1185">Reference proteome</keyword>
<dbReference type="GO" id="GO:0016301">
    <property type="term" value="F:kinase activity"/>
    <property type="evidence" value="ECO:0007669"/>
    <property type="project" value="UniProtKB-KW"/>
</dbReference>
<evidence type="ECO:0000313" key="3">
    <source>
        <dbReference type="Proteomes" id="UP000199705"/>
    </source>
</evidence>